<dbReference type="PANTHER" id="PTHR16320">
    <property type="entry name" value="SPHINGOMYELINASE FAMILY MEMBER"/>
    <property type="match status" value="1"/>
</dbReference>
<accession>A0A9W8IQB9</accession>
<protein>
    <recommendedName>
        <fullName evidence="6">Endonuclease/exonuclease/phosphatase domain-containing protein</fullName>
    </recommendedName>
</protein>
<evidence type="ECO:0000256" key="3">
    <source>
        <dbReference type="ARBA" id="ARBA00022842"/>
    </source>
</evidence>
<evidence type="ECO:0008006" key="6">
    <source>
        <dbReference type="Google" id="ProtNLM"/>
    </source>
</evidence>
<gene>
    <name evidence="4" type="ORF">H1R20_g15735</name>
</gene>
<feature type="non-terminal residue" evidence="4">
    <location>
        <position position="1"/>
    </location>
</feature>
<dbReference type="GO" id="GO:0004767">
    <property type="term" value="F:sphingomyelin phosphodiesterase activity"/>
    <property type="evidence" value="ECO:0007669"/>
    <property type="project" value="InterPro"/>
</dbReference>
<reference evidence="4" key="1">
    <citation type="submission" date="2022-06" db="EMBL/GenBank/DDBJ databases">
        <title>Genome Sequence of Candolleomyces eurysporus.</title>
        <authorList>
            <person name="Buettner E."/>
        </authorList>
    </citation>
    <scope>NUCLEOTIDE SEQUENCE</scope>
    <source>
        <strain evidence="4">VTCC 930004</strain>
    </source>
</reference>
<keyword evidence="2" id="KW-0378">Hydrolase</keyword>
<evidence type="ECO:0000256" key="1">
    <source>
        <dbReference type="ARBA" id="ARBA00022723"/>
    </source>
</evidence>
<dbReference type="OrthoDB" id="387657at2759"/>
<dbReference type="EMBL" id="JANBPK010001619">
    <property type="protein sequence ID" value="KAJ2921356.1"/>
    <property type="molecule type" value="Genomic_DNA"/>
</dbReference>
<keyword evidence="3" id="KW-0460">Magnesium</keyword>
<sequence>MSDTQLRVLSLNCWGLKFVSKNREERIEAIAHELSQGDHDIIALQEIWVYADYQKVQERLAKRLPNSKFFYG</sequence>
<dbReference type="InterPro" id="IPR036691">
    <property type="entry name" value="Endo/exonu/phosph_ase_sf"/>
</dbReference>
<evidence type="ECO:0000256" key="2">
    <source>
        <dbReference type="ARBA" id="ARBA00022801"/>
    </source>
</evidence>
<dbReference type="SUPFAM" id="SSF56219">
    <property type="entry name" value="DNase I-like"/>
    <property type="match status" value="1"/>
</dbReference>
<keyword evidence="1" id="KW-0479">Metal-binding</keyword>
<dbReference type="Gene3D" id="3.60.10.10">
    <property type="entry name" value="Endonuclease/exonuclease/phosphatase"/>
    <property type="match status" value="1"/>
</dbReference>
<organism evidence="4 5">
    <name type="scientific">Candolleomyces eurysporus</name>
    <dbReference type="NCBI Taxonomy" id="2828524"/>
    <lineage>
        <taxon>Eukaryota</taxon>
        <taxon>Fungi</taxon>
        <taxon>Dikarya</taxon>
        <taxon>Basidiomycota</taxon>
        <taxon>Agaricomycotina</taxon>
        <taxon>Agaricomycetes</taxon>
        <taxon>Agaricomycetidae</taxon>
        <taxon>Agaricales</taxon>
        <taxon>Agaricineae</taxon>
        <taxon>Psathyrellaceae</taxon>
        <taxon>Candolleomyces</taxon>
    </lineage>
</organism>
<keyword evidence="5" id="KW-1185">Reference proteome</keyword>
<comment type="caution">
    <text evidence="4">The sequence shown here is derived from an EMBL/GenBank/DDBJ whole genome shotgun (WGS) entry which is preliminary data.</text>
</comment>
<dbReference type="AlphaFoldDB" id="A0A9W8IQB9"/>
<proteinExistence type="predicted"/>
<dbReference type="Proteomes" id="UP001140091">
    <property type="component" value="Unassembled WGS sequence"/>
</dbReference>
<dbReference type="InterPro" id="IPR038772">
    <property type="entry name" value="Sph/SMPD2-like"/>
</dbReference>
<name>A0A9W8IQB9_9AGAR</name>
<dbReference type="GO" id="GO:0046872">
    <property type="term" value="F:metal ion binding"/>
    <property type="evidence" value="ECO:0007669"/>
    <property type="project" value="UniProtKB-KW"/>
</dbReference>
<dbReference type="PANTHER" id="PTHR16320:SF24">
    <property type="entry name" value="PHOSPHODIESTERASE, PUTATIVE-RELATED"/>
    <property type="match status" value="1"/>
</dbReference>
<evidence type="ECO:0000313" key="5">
    <source>
        <dbReference type="Proteomes" id="UP001140091"/>
    </source>
</evidence>
<evidence type="ECO:0000313" key="4">
    <source>
        <dbReference type="EMBL" id="KAJ2921356.1"/>
    </source>
</evidence>